<protein>
    <submittedName>
        <fullName evidence="2">Uncharacterized protein</fullName>
    </submittedName>
</protein>
<dbReference type="Proteomes" id="UP000552644">
    <property type="component" value="Unassembled WGS sequence"/>
</dbReference>
<evidence type="ECO:0000313" key="2">
    <source>
        <dbReference type="EMBL" id="MBB4916137.1"/>
    </source>
</evidence>
<reference evidence="2 3" key="1">
    <citation type="submission" date="2020-08" db="EMBL/GenBank/DDBJ databases">
        <title>Genomic Encyclopedia of Type Strains, Phase III (KMG-III): the genomes of soil and plant-associated and newly described type strains.</title>
        <authorList>
            <person name="Whitman W."/>
        </authorList>
    </citation>
    <scope>NUCLEOTIDE SEQUENCE [LARGE SCALE GENOMIC DNA]</scope>
    <source>
        <strain evidence="2 3">CECT 8840</strain>
    </source>
</reference>
<gene>
    <name evidence="2" type="ORF">FHS44_003222</name>
</gene>
<keyword evidence="3" id="KW-1185">Reference proteome</keyword>
<evidence type="ECO:0000313" key="3">
    <source>
        <dbReference type="Proteomes" id="UP000552644"/>
    </source>
</evidence>
<evidence type="ECO:0000256" key="1">
    <source>
        <dbReference type="SAM" id="MobiDB-lite"/>
    </source>
</evidence>
<sequence length="116" mass="12755">MGAQAMLDRMTLYPVADDVLFAPGGRVVIRTYGVASQATGDGATTPPVSYRTWVTGVRDQSRYWRWKHYEEARRGHRAVLEWLTGRGPRPGSWSGPQTGAFQVSATGSPCSNPSRE</sequence>
<feature type="compositionally biased region" description="Polar residues" evidence="1">
    <location>
        <begin position="97"/>
        <end position="116"/>
    </location>
</feature>
<dbReference type="EMBL" id="JACHJP010000002">
    <property type="protein sequence ID" value="MBB4916137.1"/>
    <property type="molecule type" value="Genomic_DNA"/>
</dbReference>
<comment type="caution">
    <text evidence="2">The sequence shown here is derived from an EMBL/GenBank/DDBJ whole genome shotgun (WGS) entry which is preliminary data.</text>
</comment>
<accession>A0A7W7VMU9</accession>
<dbReference type="AlphaFoldDB" id="A0A7W7VMU9"/>
<proteinExistence type="predicted"/>
<organism evidence="2 3">
    <name type="scientific">Streptosporangium saharense</name>
    <dbReference type="NCBI Taxonomy" id="1706840"/>
    <lineage>
        <taxon>Bacteria</taxon>
        <taxon>Bacillati</taxon>
        <taxon>Actinomycetota</taxon>
        <taxon>Actinomycetes</taxon>
        <taxon>Streptosporangiales</taxon>
        <taxon>Streptosporangiaceae</taxon>
        <taxon>Streptosporangium</taxon>
    </lineage>
</organism>
<feature type="region of interest" description="Disordered" evidence="1">
    <location>
        <begin position="88"/>
        <end position="116"/>
    </location>
</feature>
<name>A0A7W7VMU9_9ACTN</name>